<dbReference type="EMBL" id="CP029187">
    <property type="protein sequence ID" value="AWI26519.1"/>
    <property type="molecule type" value="Genomic_DNA"/>
</dbReference>
<evidence type="ECO:0000313" key="2">
    <source>
        <dbReference type="EMBL" id="AWI26519.1"/>
    </source>
</evidence>
<sequence>MKTKVIIMLLLCTVAASAHNTSATTTLPAQNKYTIALASMPIGGAISKMVSEAVGWFTRILKD</sequence>
<keyword evidence="1" id="KW-0732">Signal</keyword>
<dbReference type="Proteomes" id="UP000244937">
    <property type="component" value="Chromosome"/>
</dbReference>
<feature type="chain" id="PRO_5015540118" evidence="1">
    <location>
        <begin position="19"/>
        <end position="63"/>
    </location>
</feature>
<proteinExistence type="predicted"/>
<name>A0A2S1SJJ4_9FLAO</name>
<organism evidence="2 3">
    <name type="scientific">Flavobacterium pallidum</name>
    <dbReference type="NCBI Taxonomy" id="2172098"/>
    <lineage>
        <taxon>Bacteria</taxon>
        <taxon>Pseudomonadati</taxon>
        <taxon>Bacteroidota</taxon>
        <taxon>Flavobacteriia</taxon>
        <taxon>Flavobacteriales</taxon>
        <taxon>Flavobacteriaceae</taxon>
        <taxon>Flavobacterium</taxon>
    </lineage>
</organism>
<dbReference type="RefSeq" id="WP_108904296.1">
    <property type="nucleotide sequence ID" value="NZ_CP029187.1"/>
</dbReference>
<reference evidence="2 3" key="1">
    <citation type="submission" date="2018-05" db="EMBL/GenBank/DDBJ databases">
        <title>Genome sequencing of Flavobacterium sp. HYN0049.</title>
        <authorList>
            <person name="Yi H."/>
            <person name="Baek C."/>
        </authorList>
    </citation>
    <scope>NUCLEOTIDE SEQUENCE [LARGE SCALE GENOMIC DNA]</scope>
    <source>
        <strain evidence="2 3">HYN0049</strain>
    </source>
</reference>
<dbReference type="AlphaFoldDB" id="A0A2S1SJJ4"/>
<evidence type="ECO:0000256" key="1">
    <source>
        <dbReference type="SAM" id="SignalP"/>
    </source>
</evidence>
<feature type="signal peptide" evidence="1">
    <location>
        <begin position="1"/>
        <end position="18"/>
    </location>
</feature>
<accession>A0A2S1SJJ4</accession>
<dbReference type="KEGG" id="fpal:HYN49_11750"/>
<evidence type="ECO:0000313" key="3">
    <source>
        <dbReference type="Proteomes" id="UP000244937"/>
    </source>
</evidence>
<protein>
    <submittedName>
        <fullName evidence="2">Uncharacterized protein</fullName>
    </submittedName>
</protein>
<keyword evidence="3" id="KW-1185">Reference proteome</keyword>
<gene>
    <name evidence="2" type="ORF">HYN49_11750</name>
</gene>